<evidence type="ECO:0000313" key="7">
    <source>
        <dbReference type="EMBL" id="KAJ9594345.1"/>
    </source>
</evidence>
<keyword evidence="5" id="KW-0378">Hydrolase</keyword>
<dbReference type="GO" id="GO:0004252">
    <property type="term" value="F:serine-type endopeptidase activity"/>
    <property type="evidence" value="ECO:0007669"/>
    <property type="project" value="InterPro"/>
</dbReference>
<name>A0AAD8A8Z3_DIPPU</name>
<evidence type="ECO:0000256" key="1">
    <source>
        <dbReference type="ARBA" id="ARBA00022729"/>
    </source>
</evidence>
<dbReference type="InterPro" id="IPR018114">
    <property type="entry name" value="TRYPSIN_HIS"/>
</dbReference>
<keyword evidence="1" id="KW-0732">Signal</keyword>
<keyword evidence="3" id="KW-0325">Glycoprotein</keyword>
<evidence type="ECO:0000313" key="8">
    <source>
        <dbReference type="Proteomes" id="UP001233999"/>
    </source>
</evidence>
<evidence type="ECO:0000256" key="5">
    <source>
        <dbReference type="RuleBase" id="RU363034"/>
    </source>
</evidence>
<comment type="caution">
    <text evidence="7">The sequence shown here is derived from an EMBL/GenBank/DDBJ whole genome shotgun (WGS) entry which is preliminary data.</text>
</comment>
<dbReference type="PROSITE" id="PS00135">
    <property type="entry name" value="TRYPSIN_SER"/>
    <property type="match status" value="1"/>
</dbReference>
<dbReference type="InterPro" id="IPR001314">
    <property type="entry name" value="Peptidase_S1A"/>
</dbReference>
<feature type="non-terminal residue" evidence="7">
    <location>
        <position position="372"/>
    </location>
</feature>
<keyword evidence="5" id="KW-0645">Protease</keyword>
<dbReference type="PANTHER" id="PTHR24252:SF7">
    <property type="entry name" value="HYALIN"/>
    <property type="match status" value="1"/>
</dbReference>
<dbReference type="InterPro" id="IPR043504">
    <property type="entry name" value="Peptidase_S1_PA_chymotrypsin"/>
</dbReference>
<dbReference type="Gene3D" id="2.40.10.10">
    <property type="entry name" value="Trypsin-like serine proteases"/>
    <property type="match status" value="2"/>
</dbReference>
<keyword evidence="2" id="KW-1015">Disulfide bond</keyword>
<dbReference type="SMART" id="SM00020">
    <property type="entry name" value="Tryp_SPc"/>
    <property type="match status" value="1"/>
</dbReference>
<dbReference type="InterPro" id="IPR001254">
    <property type="entry name" value="Trypsin_dom"/>
</dbReference>
<evidence type="ECO:0000256" key="2">
    <source>
        <dbReference type="ARBA" id="ARBA00023157"/>
    </source>
</evidence>
<evidence type="ECO:0000256" key="3">
    <source>
        <dbReference type="ARBA" id="ARBA00023180"/>
    </source>
</evidence>
<dbReference type="FunFam" id="2.40.10.10:FF:000028">
    <property type="entry name" value="Serine protease easter"/>
    <property type="match status" value="1"/>
</dbReference>
<keyword evidence="8" id="KW-1185">Reference proteome</keyword>
<dbReference type="CDD" id="cd00190">
    <property type="entry name" value="Tryp_SPc"/>
    <property type="match status" value="1"/>
</dbReference>
<protein>
    <recommendedName>
        <fullName evidence="6">Peptidase S1 domain-containing protein</fullName>
    </recommendedName>
</protein>
<reference evidence="7" key="2">
    <citation type="submission" date="2023-05" db="EMBL/GenBank/DDBJ databases">
        <authorList>
            <person name="Fouks B."/>
        </authorList>
    </citation>
    <scope>NUCLEOTIDE SEQUENCE</scope>
    <source>
        <strain evidence="7">Stay&amp;Tobe</strain>
        <tissue evidence="7">Testes</tissue>
    </source>
</reference>
<proteinExistence type="inferred from homology"/>
<dbReference type="Proteomes" id="UP001233999">
    <property type="component" value="Unassembled WGS sequence"/>
</dbReference>
<organism evidence="7 8">
    <name type="scientific">Diploptera punctata</name>
    <name type="common">Pacific beetle cockroach</name>
    <dbReference type="NCBI Taxonomy" id="6984"/>
    <lineage>
        <taxon>Eukaryota</taxon>
        <taxon>Metazoa</taxon>
        <taxon>Ecdysozoa</taxon>
        <taxon>Arthropoda</taxon>
        <taxon>Hexapoda</taxon>
        <taxon>Insecta</taxon>
        <taxon>Pterygota</taxon>
        <taxon>Neoptera</taxon>
        <taxon>Polyneoptera</taxon>
        <taxon>Dictyoptera</taxon>
        <taxon>Blattodea</taxon>
        <taxon>Blaberoidea</taxon>
        <taxon>Blaberidae</taxon>
        <taxon>Diplopterinae</taxon>
        <taxon>Diploptera</taxon>
    </lineage>
</organism>
<evidence type="ECO:0000256" key="4">
    <source>
        <dbReference type="ARBA" id="ARBA00024195"/>
    </source>
</evidence>
<dbReference type="SUPFAM" id="SSF50494">
    <property type="entry name" value="Trypsin-like serine proteases"/>
    <property type="match status" value="1"/>
</dbReference>
<dbReference type="FunFam" id="2.40.10.10:FF:000002">
    <property type="entry name" value="Transmembrane protease serine"/>
    <property type="match status" value="1"/>
</dbReference>
<dbReference type="InterPro" id="IPR009003">
    <property type="entry name" value="Peptidase_S1_PA"/>
</dbReference>
<dbReference type="PANTHER" id="PTHR24252">
    <property type="entry name" value="ACROSIN-RELATED"/>
    <property type="match status" value="1"/>
</dbReference>
<sequence length="372" mass="41125">LAEALVRCEISFVNFIFLAGDKCTREDGSAGVCKIIEVCQAAKDELKQNIVPQFCGFKDRLPIVCLSRITATDTNLRISKRKCNDYSEFAFTKDGGAVPLLPTYEYEDKGKSECIEGEPLIIGGVPTVLKEFPHMALVGFGEKNAIKWACGGSLISEKFVLSAAHCVNSSDWGLARWIRLGDWNFKSTEDKVDIQEFSILHRFRHPDYASPAHYNDIALFELDREAKFDGFVRPACLHTDEFVPNDELLIASGWGITEWGGSDLSDELMKVGLNNLDPALCNDTYDSLIGGRKLRVGITSDSMLCAGDLEGGHDTCQGDSGGPLQLKLKEPKCMYDIVGVTSFGGFCGEKNAPAVYTRVSHYIPWIERIVWP</sequence>
<evidence type="ECO:0000259" key="6">
    <source>
        <dbReference type="PROSITE" id="PS50240"/>
    </source>
</evidence>
<dbReference type="PRINTS" id="PR00722">
    <property type="entry name" value="CHYMOTRYPSIN"/>
</dbReference>
<dbReference type="InterPro" id="IPR033116">
    <property type="entry name" value="TRYPSIN_SER"/>
</dbReference>
<dbReference type="Pfam" id="PF00089">
    <property type="entry name" value="Trypsin"/>
    <property type="match status" value="1"/>
</dbReference>
<feature type="domain" description="Peptidase S1" evidence="6">
    <location>
        <begin position="121"/>
        <end position="371"/>
    </location>
</feature>
<dbReference type="PROSITE" id="PS50240">
    <property type="entry name" value="TRYPSIN_DOM"/>
    <property type="match status" value="1"/>
</dbReference>
<dbReference type="PROSITE" id="PS00134">
    <property type="entry name" value="TRYPSIN_HIS"/>
    <property type="match status" value="1"/>
</dbReference>
<accession>A0AAD8A8Z3</accession>
<comment type="similarity">
    <text evidence="4">Belongs to the peptidase S1 family. CLIP subfamily.</text>
</comment>
<dbReference type="AlphaFoldDB" id="A0AAD8A8Z3"/>
<dbReference type="EMBL" id="JASPKZ010003051">
    <property type="protein sequence ID" value="KAJ9594345.1"/>
    <property type="molecule type" value="Genomic_DNA"/>
</dbReference>
<reference evidence="7" key="1">
    <citation type="journal article" date="2023" name="IScience">
        <title>Live-bearing cockroach genome reveals convergent evolutionary mechanisms linked to viviparity in insects and beyond.</title>
        <authorList>
            <person name="Fouks B."/>
            <person name="Harrison M.C."/>
            <person name="Mikhailova A.A."/>
            <person name="Marchal E."/>
            <person name="English S."/>
            <person name="Carruthers M."/>
            <person name="Jennings E.C."/>
            <person name="Chiamaka E.L."/>
            <person name="Frigard R.A."/>
            <person name="Pippel M."/>
            <person name="Attardo G.M."/>
            <person name="Benoit J.B."/>
            <person name="Bornberg-Bauer E."/>
            <person name="Tobe S.S."/>
        </authorList>
    </citation>
    <scope>NUCLEOTIDE SEQUENCE</scope>
    <source>
        <strain evidence="7">Stay&amp;Tobe</strain>
    </source>
</reference>
<gene>
    <name evidence="7" type="ORF">L9F63_014221</name>
</gene>
<dbReference type="GO" id="GO:0006508">
    <property type="term" value="P:proteolysis"/>
    <property type="evidence" value="ECO:0007669"/>
    <property type="project" value="UniProtKB-KW"/>
</dbReference>
<keyword evidence="5" id="KW-0720">Serine protease</keyword>